<dbReference type="KEGG" id="aba:Acid345_4178"/>
<dbReference type="GO" id="GO:0000271">
    <property type="term" value="P:polysaccharide biosynthetic process"/>
    <property type="evidence" value="ECO:0007669"/>
    <property type="project" value="InterPro"/>
</dbReference>
<dbReference type="EnsemblBacteria" id="ABF43178">
    <property type="protein sequence ID" value="ABF43178"/>
    <property type="gene ID" value="Acid345_4178"/>
</dbReference>
<dbReference type="STRING" id="204669.Acid345_4178"/>
<keyword evidence="3 6" id="KW-0812">Transmembrane</keyword>
<keyword evidence="5 6" id="KW-0472">Membrane</keyword>
<dbReference type="InterPro" id="IPR007267">
    <property type="entry name" value="GtrA_DPMS_TM"/>
</dbReference>
<dbReference type="eggNOG" id="COG2246">
    <property type="taxonomic scope" value="Bacteria"/>
</dbReference>
<dbReference type="EMBL" id="CP000360">
    <property type="protein sequence ID" value="ABF43178.1"/>
    <property type="molecule type" value="Genomic_DNA"/>
</dbReference>
<name>Q1IIX2_KORVE</name>
<evidence type="ECO:0000256" key="5">
    <source>
        <dbReference type="ARBA" id="ARBA00023136"/>
    </source>
</evidence>
<sequence length="136" mass="14914">MSGFGRWWRFNLVGAGGVLVQLGLLQAWMHFALGNYLLGTVLAVEGAVLHNFGWHCAYTWKDRPARQRAEIWGRLARFHLSNGAVSVAGNLLIMRALVDGMGVPVLVANVVAIVSCSVVNFFLGDRWVFQATTRSG</sequence>
<dbReference type="HOGENOM" id="CLU_083873_6_0_0"/>
<evidence type="ECO:0000256" key="4">
    <source>
        <dbReference type="ARBA" id="ARBA00022989"/>
    </source>
</evidence>
<feature type="transmembrane region" description="Helical" evidence="6">
    <location>
        <begin position="103"/>
        <end position="123"/>
    </location>
</feature>
<feature type="transmembrane region" description="Helical" evidence="6">
    <location>
        <begin position="78"/>
        <end position="97"/>
    </location>
</feature>
<evidence type="ECO:0000313" key="9">
    <source>
        <dbReference type="Proteomes" id="UP000002432"/>
    </source>
</evidence>
<evidence type="ECO:0000256" key="2">
    <source>
        <dbReference type="ARBA" id="ARBA00009399"/>
    </source>
</evidence>
<evidence type="ECO:0000256" key="3">
    <source>
        <dbReference type="ARBA" id="ARBA00022692"/>
    </source>
</evidence>
<keyword evidence="4 6" id="KW-1133">Transmembrane helix</keyword>
<dbReference type="InterPro" id="IPR051401">
    <property type="entry name" value="GtrA_CellWall_Glycosyl"/>
</dbReference>
<comment type="similarity">
    <text evidence="2">Belongs to the GtrA family.</text>
</comment>
<feature type="domain" description="GtrA/DPMS transmembrane" evidence="7">
    <location>
        <begin position="9"/>
        <end position="129"/>
    </location>
</feature>
<evidence type="ECO:0000259" key="7">
    <source>
        <dbReference type="Pfam" id="PF04138"/>
    </source>
</evidence>
<proteinExistence type="inferred from homology"/>
<reference evidence="8 9" key="1">
    <citation type="journal article" date="2009" name="Appl. Environ. Microbiol.">
        <title>Three genomes from the phylum Acidobacteria provide insight into the lifestyles of these microorganisms in soils.</title>
        <authorList>
            <person name="Ward N.L."/>
            <person name="Challacombe J.F."/>
            <person name="Janssen P.H."/>
            <person name="Henrissat B."/>
            <person name="Coutinho P.M."/>
            <person name="Wu M."/>
            <person name="Xie G."/>
            <person name="Haft D.H."/>
            <person name="Sait M."/>
            <person name="Badger J."/>
            <person name="Barabote R.D."/>
            <person name="Bradley B."/>
            <person name="Brettin T.S."/>
            <person name="Brinkac L.M."/>
            <person name="Bruce D."/>
            <person name="Creasy T."/>
            <person name="Daugherty S.C."/>
            <person name="Davidsen T.M."/>
            <person name="DeBoy R.T."/>
            <person name="Detter J.C."/>
            <person name="Dodson R.J."/>
            <person name="Durkin A.S."/>
            <person name="Ganapathy A."/>
            <person name="Gwinn-Giglio M."/>
            <person name="Han C.S."/>
            <person name="Khouri H."/>
            <person name="Kiss H."/>
            <person name="Kothari S.P."/>
            <person name="Madupu R."/>
            <person name="Nelson K.E."/>
            <person name="Nelson W.C."/>
            <person name="Paulsen I."/>
            <person name="Penn K."/>
            <person name="Ren Q."/>
            <person name="Rosovitz M.J."/>
            <person name="Selengut J.D."/>
            <person name="Shrivastava S."/>
            <person name="Sullivan S.A."/>
            <person name="Tapia R."/>
            <person name="Thompson L.S."/>
            <person name="Watkins K.L."/>
            <person name="Yang Q."/>
            <person name="Yu C."/>
            <person name="Zafar N."/>
            <person name="Zhou L."/>
            <person name="Kuske C.R."/>
        </authorList>
    </citation>
    <scope>NUCLEOTIDE SEQUENCE [LARGE SCALE GENOMIC DNA]</scope>
    <source>
        <strain evidence="8 9">Ellin345</strain>
    </source>
</reference>
<feature type="transmembrane region" description="Helical" evidence="6">
    <location>
        <begin position="12"/>
        <end position="31"/>
    </location>
</feature>
<dbReference type="Proteomes" id="UP000002432">
    <property type="component" value="Chromosome"/>
</dbReference>
<keyword evidence="9" id="KW-1185">Reference proteome</keyword>
<dbReference type="GO" id="GO:0005886">
    <property type="term" value="C:plasma membrane"/>
    <property type="evidence" value="ECO:0007669"/>
    <property type="project" value="TreeGrafter"/>
</dbReference>
<evidence type="ECO:0000256" key="6">
    <source>
        <dbReference type="SAM" id="Phobius"/>
    </source>
</evidence>
<protein>
    <submittedName>
        <fullName evidence="8">GtrA-like protein</fullName>
    </submittedName>
</protein>
<dbReference type="Pfam" id="PF04138">
    <property type="entry name" value="GtrA_DPMS_TM"/>
    <property type="match status" value="1"/>
</dbReference>
<accession>Q1IIX2</accession>
<organism evidence="8 9">
    <name type="scientific">Koribacter versatilis (strain Ellin345)</name>
    <dbReference type="NCBI Taxonomy" id="204669"/>
    <lineage>
        <taxon>Bacteria</taxon>
        <taxon>Pseudomonadati</taxon>
        <taxon>Acidobacteriota</taxon>
        <taxon>Terriglobia</taxon>
        <taxon>Terriglobales</taxon>
        <taxon>Candidatus Korobacteraceae</taxon>
        <taxon>Candidatus Korobacter</taxon>
    </lineage>
</organism>
<dbReference type="AlphaFoldDB" id="Q1IIX2"/>
<evidence type="ECO:0000313" key="8">
    <source>
        <dbReference type="EMBL" id="ABF43178.1"/>
    </source>
</evidence>
<dbReference type="PANTHER" id="PTHR38459">
    <property type="entry name" value="PROPHAGE BACTOPRENOL-LINKED GLUCOSE TRANSLOCASE HOMOLOG"/>
    <property type="match status" value="1"/>
</dbReference>
<dbReference type="OrthoDB" id="9807815at2"/>
<comment type="subcellular location">
    <subcellularLocation>
        <location evidence="1">Membrane</location>
        <topology evidence="1">Multi-pass membrane protein</topology>
    </subcellularLocation>
</comment>
<gene>
    <name evidence="8" type="ordered locus">Acid345_4178</name>
</gene>
<dbReference type="PANTHER" id="PTHR38459:SF1">
    <property type="entry name" value="PROPHAGE BACTOPRENOL-LINKED GLUCOSE TRANSLOCASE HOMOLOG"/>
    <property type="match status" value="1"/>
</dbReference>
<dbReference type="RefSeq" id="WP_011524977.1">
    <property type="nucleotide sequence ID" value="NC_008009.1"/>
</dbReference>
<evidence type="ECO:0000256" key="1">
    <source>
        <dbReference type="ARBA" id="ARBA00004141"/>
    </source>
</evidence>
<feature type="transmembrane region" description="Helical" evidence="6">
    <location>
        <begin position="37"/>
        <end position="57"/>
    </location>
</feature>